<keyword evidence="3" id="KW-1185">Reference proteome</keyword>
<feature type="domain" description="Bacteriophage T5 Orf172 DNA-binding" evidence="1">
    <location>
        <begin position="158"/>
        <end position="233"/>
    </location>
</feature>
<dbReference type="SMART" id="SM00974">
    <property type="entry name" value="T5orf172"/>
    <property type="match status" value="1"/>
</dbReference>
<reference evidence="2 3" key="1">
    <citation type="submission" date="2024-05" db="EMBL/GenBank/DDBJ databases">
        <title>Genome Sequence and Characterization of the New Strain Purple Sulfur Bacterium of Genus Thioalkalicoccus.</title>
        <authorList>
            <person name="Bryantseva I.A."/>
            <person name="Kyndt J.A."/>
            <person name="Imhoff J.F."/>
        </authorList>
    </citation>
    <scope>NUCLEOTIDE SEQUENCE [LARGE SCALE GENOMIC DNA]</scope>
    <source>
        <strain evidence="2 3">Um2</strain>
    </source>
</reference>
<organism evidence="2 3">
    <name type="scientific">Thioalkalicoccus limnaeus</name>
    <dbReference type="NCBI Taxonomy" id="120681"/>
    <lineage>
        <taxon>Bacteria</taxon>
        <taxon>Pseudomonadati</taxon>
        <taxon>Pseudomonadota</taxon>
        <taxon>Gammaproteobacteria</taxon>
        <taxon>Chromatiales</taxon>
        <taxon>Chromatiaceae</taxon>
        <taxon>Thioalkalicoccus</taxon>
    </lineage>
</organism>
<protein>
    <submittedName>
        <fullName evidence="2">GIY-YIG nuclease family protein</fullName>
    </submittedName>
</protein>
<evidence type="ECO:0000313" key="3">
    <source>
        <dbReference type="Proteomes" id="UP001564408"/>
    </source>
</evidence>
<accession>A0ABV4BB92</accession>
<sequence>MNGVKRYLRLRYANETALEEMLKAGTVSCRDADFALTARPGDGVVLANFDEAPQAGEVRAIGIVSPAVSADGAIPVRWHRTSFSLHPSPQGLCFWRQAKPFFVFAKDVVERYRLPAIFGKAFAEIPTACPVSASEERSENPPGSFGKASDAAGYVYLIRSLYGYKIGKTKRMKERARLFSVKLPFDFEIAHYAWCADYHRAETILHRRYGHKRLNGEWFSLDHADVEEIKRFTWPERSA</sequence>
<dbReference type="Pfam" id="PF13455">
    <property type="entry name" value="MUG113"/>
    <property type="match status" value="1"/>
</dbReference>
<comment type="caution">
    <text evidence="2">The sequence shown here is derived from an EMBL/GenBank/DDBJ whole genome shotgun (WGS) entry which is preliminary data.</text>
</comment>
<gene>
    <name evidence="2" type="ORF">ABC977_02325</name>
</gene>
<dbReference type="EMBL" id="JBDKXB010000002">
    <property type="protein sequence ID" value="MEY6431239.1"/>
    <property type="molecule type" value="Genomic_DNA"/>
</dbReference>
<dbReference type="Proteomes" id="UP001564408">
    <property type="component" value="Unassembled WGS sequence"/>
</dbReference>
<proteinExistence type="predicted"/>
<name>A0ABV4BB92_9GAMM</name>
<dbReference type="InterPro" id="IPR018306">
    <property type="entry name" value="Phage_T5_Orf172_DNA-bd"/>
</dbReference>
<dbReference type="RefSeq" id="WP_369665625.1">
    <property type="nucleotide sequence ID" value="NZ_JBDKXB010000002.1"/>
</dbReference>
<evidence type="ECO:0000313" key="2">
    <source>
        <dbReference type="EMBL" id="MEY6431239.1"/>
    </source>
</evidence>
<evidence type="ECO:0000259" key="1">
    <source>
        <dbReference type="SMART" id="SM00974"/>
    </source>
</evidence>